<feature type="transmembrane region" description="Helical" evidence="3">
    <location>
        <begin position="6"/>
        <end position="26"/>
    </location>
</feature>
<dbReference type="RefSeq" id="WP_328985250.1">
    <property type="nucleotide sequence ID" value="NZ_CP121472.1"/>
</dbReference>
<feature type="coiled-coil region" evidence="1">
    <location>
        <begin position="125"/>
        <end position="163"/>
    </location>
</feature>
<accession>A0ABZ0SJD9</accession>
<dbReference type="EMBL" id="CP121472">
    <property type="protein sequence ID" value="WPL19510.1"/>
    <property type="molecule type" value="Genomic_DNA"/>
</dbReference>
<keyword evidence="3" id="KW-1133">Transmembrane helix</keyword>
<protein>
    <submittedName>
        <fullName evidence="4">Uncharacterized protein</fullName>
    </submittedName>
</protein>
<gene>
    <name evidence="4" type="ORF">Thiowin_04641</name>
</gene>
<keyword evidence="1" id="KW-0175">Coiled coil</keyword>
<keyword evidence="3" id="KW-0812">Transmembrane</keyword>
<evidence type="ECO:0000256" key="2">
    <source>
        <dbReference type="SAM" id="MobiDB-lite"/>
    </source>
</evidence>
<evidence type="ECO:0000256" key="1">
    <source>
        <dbReference type="SAM" id="Coils"/>
    </source>
</evidence>
<reference evidence="4 5" key="1">
    <citation type="journal article" date="2023" name="Microorganisms">
        <title>Thiorhodovibrio frisius and Trv. litoralis spp. nov., Two Novel Members from a Clade of Fastidious Purple Sulfur Bacteria That Exhibit Unique Red-Shifted Light-Harvesting Capabilities.</title>
        <authorList>
            <person name="Methner A."/>
            <person name="Kuzyk S.B."/>
            <person name="Petersen J."/>
            <person name="Bauer S."/>
            <person name="Brinkmann H."/>
            <person name="Sichau K."/>
            <person name="Wanner G."/>
            <person name="Wolf J."/>
            <person name="Neumann-Schaal M."/>
            <person name="Henke P."/>
            <person name="Tank M."/>
            <person name="Sproer C."/>
            <person name="Bunk B."/>
            <person name="Overmann J."/>
        </authorList>
    </citation>
    <scope>NUCLEOTIDE SEQUENCE [LARGE SCALE GENOMIC DNA]</scope>
    <source>
        <strain evidence="4 5">DSM 6702</strain>
    </source>
</reference>
<keyword evidence="5" id="KW-1185">Reference proteome</keyword>
<name>A0ABZ0SJD9_9GAMM</name>
<evidence type="ECO:0000256" key="3">
    <source>
        <dbReference type="SAM" id="Phobius"/>
    </source>
</evidence>
<proteinExistence type="predicted"/>
<evidence type="ECO:0000313" key="5">
    <source>
        <dbReference type="Proteomes" id="UP001432180"/>
    </source>
</evidence>
<feature type="compositionally biased region" description="Acidic residues" evidence="2">
    <location>
        <begin position="181"/>
        <end position="193"/>
    </location>
</feature>
<keyword evidence="3" id="KW-0472">Membrane</keyword>
<dbReference type="Proteomes" id="UP001432180">
    <property type="component" value="Chromosome"/>
</dbReference>
<sequence length="257" mass="29063">MTTLELASLIMSAEFALAAAVILFIVRRRQRQAAQSQQTQSSELQRSVQNEMPSRRESLTNLFQANAQLKGRKLTTTVDQFLAREQAFYDAMLNIYLNQDGKSLADIPDELRKVLTPWAELQQSANEESAAMGNLQAENSELSQQLQHNKEIIERLLEEYDATFHKFQHQDDGSAATPVIEDSEDEGSLEDQINDILSSEPREGEMNFEDLDAPAEDSASEDDNEEPLIFSNNEEDETEELADLFDSVQTEDKPKED</sequence>
<organism evidence="4 5">
    <name type="scientific">Thiorhodovibrio winogradskyi</name>
    <dbReference type="NCBI Taxonomy" id="77007"/>
    <lineage>
        <taxon>Bacteria</taxon>
        <taxon>Pseudomonadati</taxon>
        <taxon>Pseudomonadota</taxon>
        <taxon>Gammaproteobacteria</taxon>
        <taxon>Chromatiales</taxon>
        <taxon>Chromatiaceae</taxon>
        <taxon>Thiorhodovibrio</taxon>
    </lineage>
</organism>
<feature type="compositionally biased region" description="Acidic residues" evidence="2">
    <location>
        <begin position="206"/>
        <end position="226"/>
    </location>
</feature>
<feature type="region of interest" description="Disordered" evidence="2">
    <location>
        <begin position="167"/>
        <end position="238"/>
    </location>
</feature>
<evidence type="ECO:0000313" key="4">
    <source>
        <dbReference type="EMBL" id="WPL19510.1"/>
    </source>
</evidence>